<keyword evidence="1" id="KW-0812">Transmembrane</keyword>
<organism evidence="2">
    <name type="scientific">Candidatus Nitricoxidivorans perseverans</name>
    <dbReference type="NCBI Taxonomy" id="2975601"/>
    <lineage>
        <taxon>Bacteria</taxon>
        <taxon>Pseudomonadati</taxon>
        <taxon>Pseudomonadota</taxon>
        <taxon>Betaproteobacteria</taxon>
        <taxon>Nitrosomonadales</taxon>
        <taxon>Sterolibacteriaceae</taxon>
        <taxon>Candidatus Nitricoxidivorans</taxon>
    </lineage>
</organism>
<accession>A0AA49FLT3</accession>
<keyword evidence="1" id="KW-1133">Transmembrane helix</keyword>
<dbReference type="KEGG" id="npv:OHM77_03915"/>
<evidence type="ECO:0000256" key="1">
    <source>
        <dbReference type="SAM" id="Phobius"/>
    </source>
</evidence>
<protein>
    <submittedName>
        <fullName evidence="2">DUF2065 domain-containing protein</fullName>
    </submittedName>
</protein>
<sequence length="63" mass="6981">MTASTLLLAFALMLVIEGILPFAAPKVWRETFRRVTEMSDGQVRFIGLTSILIGLALLAVFDR</sequence>
<proteinExistence type="predicted"/>
<dbReference type="AlphaFoldDB" id="A0AA49FLT3"/>
<gene>
    <name evidence="2" type="ORF">OHM77_03915</name>
</gene>
<dbReference type="PANTHER" id="PTHR38602:SF1">
    <property type="entry name" value="INNER MEMBRANE PROTEIN"/>
    <property type="match status" value="1"/>
</dbReference>
<dbReference type="Proteomes" id="UP001234916">
    <property type="component" value="Chromosome"/>
</dbReference>
<dbReference type="InterPro" id="IPR019201">
    <property type="entry name" value="DUF2065"/>
</dbReference>
<name>A0AA49FLT3_9PROT</name>
<evidence type="ECO:0000313" key="2">
    <source>
        <dbReference type="EMBL" id="WIM06431.1"/>
    </source>
</evidence>
<dbReference type="EMBL" id="CP107246">
    <property type="protein sequence ID" value="WIM06431.1"/>
    <property type="molecule type" value="Genomic_DNA"/>
</dbReference>
<feature type="transmembrane region" description="Helical" evidence="1">
    <location>
        <begin position="42"/>
        <end position="61"/>
    </location>
</feature>
<dbReference type="Pfam" id="PF09838">
    <property type="entry name" value="DUF2065"/>
    <property type="match status" value="1"/>
</dbReference>
<dbReference type="PANTHER" id="PTHR38602">
    <property type="entry name" value="INNER MEMBRANE PROTEIN-RELATED"/>
    <property type="match status" value="1"/>
</dbReference>
<keyword evidence="1" id="KW-0472">Membrane</keyword>
<reference evidence="2" key="1">
    <citation type="journal article" date="2023" name="Nat. Microbiol.">
        <title>Enrichment and characterization of a nitric oxide-reducing microbial community in a continuous bioreactor.</title>
        <authorList>
            <person name="Garrido-Amador P."/>
            <person name="Stortenbeker N."/>
            <person name="Wessels H.J.C.T."/>
            <person name="Speth D.R."/>
            <person name="Garcia-Heredia I."/>
            <person name="Kartal B."/>
        </authorList>
    </citation>
    <scope>NUCLEOTIDE SEQUENCE</scope>
    <source>
        <strain evidence="2">MAG1</strain>
    </source>
</reference>